<comment type="caution">
    <text evidence="1">The sequence shown here is derived from an EMBL/GenBank/DDBJ whole genome shotgun (WGS) entry which is preliminary data.</text>
</comment>
<reference evidence="1 2" key="1">
    <citation type="journal article" date="2024" name="Chem. Sci.">
        <title>Discovery of megapolipeptins by genome mining of a Burkholderiales bacteria collection.</title>
        <authorList>
            <person name="Paulo B.S."/>
            <person name="Recchia M.J.J."/>
            <person name="Lee S."/>
            <person name="Fergusson C.H."/>
            <person name="Romanowski S.B."/>
            <person name="Hernandez A."/>
            <person name="Krull N."/>
            <person name="Liu D.Y."/>
            <person name="Cavanagh H."/>
            <person name="Bos A."/>
            <person name="Gray C.A."/>
            <person name="Murphy B.T."/>
            <person name="Linington R.G."/>
            <person name="Eustaquio A.S."/>
        </authorList>
    </citation>
    <scope>NUCLEOTIDE SEQUENCE [LARGE SCALE GENOMIC DNA]</scope>
    <source>
        <strain evidence="1 2">RL18-126-BIB-B</strain>
    </source>
</reference>
<gene>
    <name evidence="1" type="ORF">PQR01_10645</name>
</gene>
<name>A0ACC7NB62_9BURK</name>
<evidence type="ECO:0000313" key="2">
    <source>
        <dbReference type="Proteomes" id="UP001629235"/>
    </source>
</evidence>
<accession>A0ACC7NB62</accession>
<dbReference type="EMBL" id="JAQQDW010000015">
    <property type="protein sequence ID" value="MFM0103918.1"/>
    <property type="molecule type" value="Genomic_DNA"/>
</dbReference>
<dbReference type="Proteomes" id="UP001629235">
    <property type="component" value="Unassembled WGS sequence"/>
</dbReference>
<proteinExistence type="predicted"/>
<protein>
    <submittedName>
        <fullName evidence="1">Uncharacterized protein</fullName>
    </submittedName>
</protein>
<evidence type="ECO:0000313" key="1">
    <source>
        <dbReference type="EMBL" id="MFM0103918.1"/>
    </source>
</evidence>
<sequence length="244" mass="26637">MKQLVSFQSLDDSVHASIEQQIGERAAHHPKRHLHPSSTELVNLRAVVERDTPCSGDAYRAKLRLVLSTATRTAGEEAEHVADFIAFAGIPAYPLKRVRRTRYAGRDPRRGRRGAQQIFGFWQPDQTLKAEDALPGSGEEPEEAASEHADAFLRTVRGTGCHGNNGSIDVPSTGLPRFECSASPARKQGDIGISSGTDISTHPLPAREAMPSRTKRRSSWPSAVFVESPQPRRSRSPKTANAVS</sequence>
<keyword evidence="2" id="KW-1185">Reference proteome</keyword>
<organism evidence="1 2">
    <name type="scientific">Paraburkholderia rhynchosiae</name>
    <dbReference type="NCBI Taxonomy" id="487049"/>
    <lineage>
        <taxon>Bacteria</taxon>
        <taxon>Pseudomonadati</taxon>
        <taxon>Pseudomonadota</taxon>
        <taxon>Betaproteobacteria</taxon>
        <taxon>Burkholderiales</taxon>
        <taxon>Burkholderiaceae</taxon>
        <taxon>Paraburkholderia</taxon>
    </lineage>
</organism>